<accession>A0A2P2PL16</accession>
<evidence type="ECO:0000256" key="1">
    <source>
        <dbReference type="SAM" id="MobiDB-lite"/>
    </source>
</evidence>
<feature type="region of interest" description="Disordered" evidence="1">
    <location>
        <begin position="1"/>
        <end position="21"/>
    </location>
</feature>
<proteinExistence type="predicted"/>
<evidence type="ECO:0000313" key="2">
    <source>
        <dbReference type="EMBL" id="MBX55454.1"/>
    </source>
</evidence>
<dbReference type="EMBL" id="GGEC01074970">
    <property type="protein sequence ID" value="MBX55454.1"/>
    <property type="molecule type" value="Transcribed_RNA"/>
</dbReference>
<name>A0A2P2PL16_RHIMU</name>
<reference evidence="2" key="1">
    <citation type="submission" date="2018-02" db="EMBL/GenBank/DDBJ databases">
        <title>Rhizophora mucronata_Transcriptome.</title>
        <authorList>
            <person name="Meera S.P."/>
            <person name="Sreeshan A."/>
            <person name="Augustine A."/>
        </authorList>
    </citation>
    <scope>NUCLEOTIDE SEQUENCE</scope>
    <source>
        <tissue evidence="2">Leaf</tissue>
    </source>
</reference>
<protein>
    <submittedName>
        <fullName evidence="2">Uncharacterized protein</fullName>
    </submittedName>
</protein>
<organism evidence="2">
    <name type="scientific">Rhizophora mucronata</name>
    <name type="common">Asiatic mangrove</name>
    <dbReference type="NCBI Taxonomy" id="61149"/>
    <lineage>
        <taxon>Eukaryota</taxon>
        <taxon>Viridiplantae</taxon>
        <taxon>Streptophyta</taxon>
        <taxon>Embryophyta</taxon>
        <taxon>Tracheophyta</taxon>
        <taxon>Spermatophyta</taxon>
        <taxon>Magnoliopsida</taxon>
        <taxon>eudicotyledons</taxon>
        <taxon>Gunneridae</taxon>
        <taxon>Pentapetalae</taxon>
        <taxon>rosids</taxon>
        <taxon>fabids</taxon>
        <taxon>Malpighiales</taxon>
        <taxon>Rhizophoraceae</taxon>
        <taxon>Rhizophora</taxon>
    </lineage>
</organism>
<dbReference type="AlphaFoldDB" id="A0A2P2PL16"/>
<sequence length="33" mass="3632">MLENDAAGDSYDDSQFQGGLGPMHELADFYFCS</sequence>